<name>X5KIJ0_9CAUD</name>
<dbReference type="EMBL" id="HG962375">
    <property type="protein sequence ID" value="CDN96817.1"/>
    <property type="molecule type" value="Genomic_DNA"/>
</dbReference>
<evidence type="ECO:0000313" key="2">
    <source>
        <dbReference type="Proteomes" id="UP000019788"/>
    </source>
</evidence>
<dbReference type="Proteomes" id="UP000019788">
    <property type="component" value="Segment"/>
</dbReference>
<reference evidence="2" key="1">
    <citation type="journal article" date="2015" name="PLoS ONE">
        <title>Investigation of a Large Collection of Pseudomonas aeruginosa Bacteriophages Collected from a Single Environmental Source in Abidjan, Cote d'Ivoire.</title>
        <authorList>
            <person name="Essoh C."/>
            <person name="Latino L."/>
            <person name="Midoux C."/>
            <person name="Blouin Y."/>
            <person name="Loukou G."/>
            <person name="Nguetta S.P."/>
            <person name="Lathro S."/>
            <person name="Cablanmian A."/>
            <person name="Kouassi A.K."/>
            <person name="Vergnaud G."/>
            <person name="Pourcel C."/>
        </authorList>
    </citation>
    <scope>NUCLEOTIDE SEQUENCE [LARGE SCALE GENOMIC DNA]</scope>
</reference>
<evidence type="ECO:0000313" key="1">
    <source>
        <dbReference type="EMBL" id="CDN96817.1"/>
    </source>
</evidence>
<accession>X5KIJ0</accession>
<sequence length="65" mass="7591">MNTLYHKMQEHVCFVGFTRAGMDHLSNRVHTFGEARHFITFNCRPVTRTSASSTAFPMKGQRMWK</sequence>
<dbReference type="KEGG" id="vg:19487129"/>
<protein>
    <submittedName>
        <fullName evidence="1">Uncharacterized protein</fullName>
    </submittedName>
</protein>
<dbReference type="RefSeq" id="YP_009031781.1">
    <property type="nucleotide sequence ID" value="NC_024140.1"/>
</dbReference>
<keyword evidence="2" id="KW-1185">Reference proteome</keyword>
<dbReference type="GeneID" id="19487129"/>
<proteinExistence type="predicted"/>
<organism evidence="1 2">
    <name type="scientific">Pseudomonas phage vB_PaeP_C2-10_Ab09</name>
    <dbReference type="NCBI Taxonomy" id="1476391"/>
    <lineage>
        <taxon>Viruses</taxon>
        <taxon>Duplodnaviria</taxon>
        <taxon>Heunggongvirae</taxon>
        <taxon>Uroviricota</taxon>
        <taxon>Caudoviricetes</taxon>
        <taxon>Schitoviridae</taxon>
        <taxon>Migulavirinae</taxon>
        <taxon>Litunavirus</taxon>
        <taxon>Litunavirus Ab09</taxon>
    </lineage>
</organism>
<gene>
    <name evidence="1" type="primary">ORF04</name>
</gene>